<dbReference type="Proteomes" id="UP000214688">
    <property type="component" value="Chromosome"/>
</dbReference>
<dbReference type="OrthoDB" id="9813612at2"/>
<dbReference type="InterPro" id="IPR015421">
    <property type="entry name" value="PyrdxlP-dep_Trfase_major"/>
</dbReference>
<sequence>MIRAKKLEHLTSSIFTEMANHKHRLMAQGRDIIDLGIGSPDLPPPAHVMDALKESVMQGNVYGYAHQQGFPTLRQAFVEWFEQRFNGVQLDPVKEVLTLMGSQDGLAHLPLALLDPGDVALVPDPSYPVFASGIHLASAEVAPLPLLAENKFLPDFDALDKDVVKRAKMMILNYPGNPVPAVADAAFYKKAIDFCRENEIVLVHDLAYSELTFDDYRPMSILEIPGAKDVAVEFHSLSKSYSMAGCRIGFIAGNSEAVEALSRLKSNIDYGVFGSVQHAATAALRGDQSYTREMSAVYQERRDILIDGLSALGWQIERPKATMFIWAKLPFDMPSKEFALRLVEEAGVVVIPGEAFGQYGHGYVRIAMVQPADRLRETVRRIAESGILNSKPLA</sequence>
<keyword evidence="3 4" id="KW-0808">Transferase</keyword>
<evidence type="ECO:0000313" key="7">
    <source>
        <dbReference type="Proteomes" id="UP000214688"/>
    </source>
</evidence>
<proteinExistence type="inferred from homology"/>
<dbReference type="InterPro" id="IPR004839">
    <property type="entry name" value="Aminotransferase_I/II_large"/>
</dbReference>
<dbReference type="AlphaFoldDB" id="A0A223CZN5"/>
<dbReference type="SUPFAM" id="SSF53383">
    <property type="entry name" value="PLP-dependent transferases"/>
    <property type="match status" value="1"/>
</dbReference>
<dbReference type="PANTHER" id="PTHR42832">
    <property type="entry name" value="AMINO ACID AMINOTRANSFERASE"/>
    <property type="match status" value="1"/>
</dbReference>
<dbReference type="CDD" id="cd00609">
    <property type="entry name" value="AAT_like"/>
    <property type="match status" value="1"/>
</dbReference>
<dbReference type="PROSITE" id="PS00105">
    <property type="entry name" value="AA_TRANSFER_CLASS_1"/>
    <property type="match status" value="1"/>
</dbReference>
<dbReference type="PANTHER" id="PTHR42832:SF3">
    <property type="entry name" value="L-GLUTAMINE--4-(METHYLSULFANYL)-2-OXOBUTANOATE AMINOTRANSFERASE"/>
    <property type="match status" value="1"/>
</dbReference>
<dbReference type="InterPro" id="IPR015422">
    <property type="entry name" value="PyrdxlP-dep_Trfase_small"/>
</dbReference>
<evidence type="ECO:0000256" key="4">
    <source>
        <dbReference type="RuleBase" id="RU000481"/>
    </source>
</evidence>
<evidence type="ECO:0000256" key="3">
    <source>
        <dbReference type="ARBA" id="ARBA00022679"/>
    </source>
</evidence>
<keyword evidence="7" id="KW-1185">Reference proteome</keyword>
<dbReference type="GO" id="GO:0030170">
    <property type="term" value="F:pyridoxal phosphate binding"/>
    <property type="evidence" value="ECO:0007669"/>
    <property type="project" value="InterPro"/>
</dbReference>
<name>A0A223CZN5_9BACL</name>
<dbReference type="EC" id="2.6.1.-" evidence="4"/>
<dbReference type="InterPro" id="IPR004838">
    <property type="entry name" value="NHTrfase_class1_PyrdxlP-BS"/>
</dbReference>
<accession>A0A223CZN5</accession>
<evidence type="ECO:0000313" key="6">
    <source>
        <dbReference type="EMBL" id="ASS74557.1"/>
    </source>
</evidence>
<keyword evidence="2 4" id="KW-0032">Aminotransferase</keyword>
<protein>
    <recommendedName>
        <fullName evidence="4">Aminotransferase</fullName>
        <ecNumber evidence="4">2.6.1.-</ecNumber>
    </recommendedName>
</protein>
<reference evidence="6 7" key="1">
    <citation type="journal article" date="2015" name="Int. J. Syst. Evol. Microbiol.">
        <title>Tumebacillus algifaecis sp. nov., isolated from decomposing algal scum.</title>
        <authorList>
            <person name="Wu Y.F."/>
            <person name="Zhang B."/>
            <person name="Xing P."/>
            <person name="Wu Q.L."/>
            <person name="Liu S.J."/>
        </authorList>
    </citation>
    <scope>NUCLEOTIDE SEQUENCE [LARGE SCALE GENOMIC DNA]</scope>
    <source>
        <strain evidence="6 7">THMBR28</strain>
    </source>
</reference>
<dbReference type="RefSeq" id="WP_094235809.1">
    <property type="nucleotide sequence ID" value="NZ_CP022657.1"/>
</dbReference>
<dbReference type="Gene3D" id="3.40.640.10">
    <property type="entry name" value="Type I PLP-dependent aspartate aminotransferase-like (Major domain)"/>
    <property type="match status" value="1"/>
</dbReference>
<gene>
    <name evidence="6" type="ORF">CIG75_05795</name>
</gene>
<dbReference type="EMBL" id="CP022657">
    <property type="protein sequence ID" value="ASS74557.1"/>
    <property type="molecule type" value="Genomic_DNA"/>
</dbReference>
<dbReference type="InterPro" id="IPR015424">
    <property type="entry name" value="PyrdxlP-dep_Trfase"/>
</dbReference>
<organism evidence="6 7">
    <name type="scientific">Tumebacillus algifaecis</name>
    <dbReference type="NCBI Taxonomy" id="1214604"/>
    <lineage>
        <taxon>Bacteria</taxon>
        <taxon>Bacillati</taxon>
        <taxon>Bacillota</taxon>
        <taxon>Bacilli</taxon>
        <taxon>Bacillales</taxon>
        <taxon>Alicyclobacillaceae</taxon>
        <taxon>Tumebacillus</taxon>
    </lineage>
</organism>
<feature type="domain" description="Aminotransferase class I/classII large" evidence="5">
    <location>
        <begin position="31"/>
        <end position="382"/>
    </location>
</feature>
<dbReference type="Pfam" id="PF00155">
    <property type="entry name" value="Aminotran_1_2"/>
    <property type="match status" value="1"/>
</dbReference>
<evidence type="ECO:0000256" key="1">
    <source>
        <dbReference type="ARBA" id="ARBA00001933"/>
    </source>
</evidence>
<evidence type="ECO:0000256" key="2">
    <source>
        <dbReference type="ARBA" id="ARBA00022576"/>
    </source>
</evidence>
<dbReference type="GO" id="GO:0008483">
    <property type="term" value="F:transaminase activity"/>
    <property type="evidence" value="ECO:0007669"/>
    <property type="project" value="UniProtKB-KW"/>
</dbReference>
<dbReference type="KEGG" id="tab:CIG75_05795"/>
<evidence type="ECO:0000259" key="5">
    <source>
        <dbReference type="Pfam" id="PF00155"/>
    </source>
</evidence>
<comment type="cofactor">
    <cofactor evidence="1 4">
        <name>pyridoxal 5'-phosphate</name>
        <dbReference type="ChEBI" id="CHEBI:597326"/>
    </cofactor>
</comment>
<comment type="similarity">
    <text evidence="4">Belongs to the class-I pyridoxal-phosphate-dependent aminotransferase family.</text>
</comment>
<dbReference type="InterPro" id="IPR050881">
    <property type="entry name" value="LL-DAP_aminotransferase"/>
</dbReference>
<dbReference type="Gene3D" id="3.90.1150.10">
    <property type="entry name" value="Aspartate Aminotransferase, domain 1"/>
    <property type="match status" value="1"/>
</dbReference>